<evidence type="ECO:0000259" key="13">
    <source>
        <dbReference type="PROSITE" id="PS50835"/>
    </source>
</evidence>
<dbReference type="InterPro" id="IPR036179">
    <property type="entry name" value="Ig-like_dom_sf"/>
</dbReference>
<dbReference type="Proteomes" id="UP000472265">
    <property type="component" value="Chromosome 10"/>
</dbReference>
<feature type="compositionally biased region" description="Basic and acidic residues" evidence="10">
    <location>
        <begin position="515"/>
        <end position="539"/>
    </location>
</feature>
<feature type="transmembrane region" description="Helical" evidence="11">
    <location>
        <begin position="242"/>
        <end position="265"/>
    </location>
</feature>
<dbReference type="InterPro" id="IPR053896">
    <property type="entry name" value="BTN3A2-like_Ig-C"/>
</dbReference>
<dbReference type="PANTHER" id="PTHR24100:SF151">
    <property type="entry name" value="ICOS LIGAND"/>
    <property type="match status" value="1"/>
</dbReference>
<name>A0A671TR20_SPAAU</name>
<dbReference type="GO" id="GO:0005102">
    <property type="term" value="F:signaling receptor binding"/>
    <property type="evidence" value="ECO:0007669"/>
    <property type="project" value="TreeGrafter"/>
</dbReference>
<dbReference type="InterPro" id="IPR013783">
    <property type="entry name" value="Ig-like_fold"/>
</dbReference>
<reference evidence="14" key="3">
    <citation type="submission" date="2025-09" db="UniProtKB">
        <authorList>
            <consortium name="Ensembl"/>
        </authorList>
    </citation>
    <scope>IDENTIFICATION</scope>
</reference>
<keyword evidence="5 11" id="KW-0472">Membrane</keyword>
<dbReference type="SMART" id="SM00409">
    <property type="entry name" value="IG"/>
    <property type="match status" value="2"/>
</dbReference>
<dbReference type="Gene3D" id="2.60.40.10">
    <property type="entry name" value="Immunoglobulins"/>
    <property type="match status" value="2"/>
</dbReference>
<evidence type="ECO:0000256" key="6">
    <source>
        <dbReference type="ARBA" id="ARBA00023157"/>
    </source>
</evidence>
<proteinExistence type="inferred from homology"/>
<dbReference type="InterPro" id="IPR007110">
    <property type="entry name" value="Ig-like_dom"/>
</dbReference>
<feature type="compositionally biased region" description="Polar residues" evidence="10">
    <location>
        <begin position="333"/>
        <end position="366"/>
    </location>
</feature>
<dbReference type="GO" id="GO:1903037">
    <property type="term" value="P:regulation of leukocyte cell-cell adhesion"/>
    <property type="evidence" value="ECO:0007669"/>
    <property type="project" value="UniProtKB-ARBA"/>
</dbReference>
<dbReference type="GO" id="GO:0042110">
    <property type="term" value="P:T cell activation"/>
    <property type="evidence" value="ECO:0007669"/>
    <property type="project" value="UniProtKB-ARBA"/>
</dbReference>
<feature type="compositionally biased region" description="Acidic residues" evidence="10">
    <location>
        <begin position="367"/>
        <end position="377"/>
    </location>
</feature>
<evidence type="ECO:0000256" key="10">
    <source>
        <dbReference type="SAM" id="MobiDB-lite"/>
    </source>
</evidence>
<feature type="compositionally biased region" description="Basic and acidic residues" evidence="10">
    <location>
        <begin position="498"/>
        <end position="509"/>
    </location>
</feature>
<dbReference type="PANTHER" id="PTHR24100">
    <property type="entry name" value="BUTYROPHILIN"/>
    <property type="match status" value="1"/>
</dbReference>
<dbReference type="SUPFAM" id="SSF48726">
    <property type="entry name" value="Immunoglobulin"/>
    <property type="match status" value="2"/>
</dbReference>
<evidence type="ECO:0000313" key="15">
    <source>
        <dbReference type="Proteomes" id="UP000472265"/>
    </source>
</evidence>
<evidence type="ECO:0000256" key="9">
    <source>
        <dbReference type="ARBA" id="ARBA00038221"/>
    </source>
</evidence>
<feature type="compositionally biased region" description="Basic and acidic residues" evidence="10">
    <location>
        <begin position="392"/>
        <end position="443"/>
    </location>
</feature>
<feature type="compositionally biased region" description="Basic and acidic residues" evidence="10">
    <location>
        <begin position="547"/>
        <end position="559"/>
    </location>
</feature>
<dbReference type="GO" id="GO:0050863">
    <property type="term" value="P:regulation of T cell activation"/>
    <property type="evidence" value="ECO:0007669"/>
    <property type="project" value="UniProtKB-ARBA"/>
</dbReference>
<reference evidence="14" key="2">
    <citation type="submission" date="2025-08" db="UniProtKB">
        <authorList>
            <consortium name="Ensembl"/>
        </authorList>
    </citation>
    <scope>IDENTIFICATION</scope>
</reference>
<keyword evidence="7" id="KW-0325">Glycoprotein</keyword>
<evidence type="ECO:0000313" key="14">
    <source>
        <dbReference type="Ensembl" id="ENSSAUP00010003167.1"/>
    </source>
</evidence>
<evidence type="ECO:0000256" key="4">
    <source>
        <dbReference type="ARBA" id="ARBA00022989"/>
    </source>
</evidence>
<feature type="compositionally biased region" description="Polar residues" evidence="10">
    <location>
        <begin position="444"/>
        <end position="461"/>
    </location>
</feature>
<evidence type="ECO:0000256" key="2">
    <source>
        <dbReference type="ARBA" id="ARBA00022692"/>
    </source>
</evidence>
<evidence type="ECO:0000256" key="1">
    <source>
        <dbReference type="ARBA" id="ARBA00004370"/>
    </source>
</evidence>
<keyword evidence="2 11" id="KW-0812">Transmembrane</keyword>
<dbReference type="GO" id="GO:0001817">
    <property type="term" value="P:regulation of cytokine production"/>
    <property type="evidence" value="ECO:0007669"/>
    <property type="project" value="TreeGrafter"/>
</dbReference>
<dbReference type="GO" id="GO:0050852">
    <property type="term" value="P:T cell receptor signaling pathway"/>
    <property type="evidence" value="ECO:0007669"/>
    <property type="project" value="TreeGrafter"/>
</dbReference>
<dbReference type="GO" id="GO:0009897">
    <property type="term" value="C:external side of plasma membrane"/>
    <property type="evidence" value="ECO:0007669"/>
    <property type="project" value="TreeGrafter"/>
</dbReference>
<evidence type="ECO:0000256" key="8">
    <source>
        <dbReference type="ARBA" id="ARBA00023319"/>
    </source>
</evidence>
<keyword evidence="3 12" id="KW-0732">Signal</keyword>
<dbReference type="Pfam" id="PF22705">
    <property type="entry name" value="C2-set_3"/>
    <property type="match status" value="1"/>
</dbReference>
<protein>
    <recommendedName>
        <fullName evidence="13">Ig-like domain-containing protein</fullName>
    </recommendedName>
</protein>
<dbReference type="PROSITE" id="PS50835">
    <property type="entry name" value="IG_LIKE"/>
    <property type="match status" value="2"/>
</dbReference>
<dbReference type="FunFam" id="2.60.40.10:FF:000088">
    <property type="entry name" value="Butyrophilin subfamily 1 member A1"/>
    <property type="match status" value="1"/>
</dbReference>
<comment type="subcellular location">
    <subcellularLocation>
        <location evidence="1">Membrane</location>
    </subcellularLocation>
</comment>
<feature type="domain" description="Ig-like" evidence="13">
    <location>
        <begin position="138"/>
        <end position="226"/>
    </location>
</feature>
<dbReference type="FunFam" id="2.60.40.10:FF:000142">
    <property type="entry name" value="V-set domain-containing T-cell activation inhibitor 1"/>
    <property type="match status" value="1"/>
</dbReference>
<evidence type="ECO:0000256" key="12">
    <source>
        <dbReference type="SAM" id="SignalP"/>
    </source>
</evidence>
<keyword evidence="4 11" id="KW-1133">Transmembrane helix</keyword>
<dbReference type="InterPro" id="IPR050504">
    <property type="entry name" value="IgSF_BTN/MOG"/>
</dbReference>
<reference evidence="14" key="1">
    <citation type="submission" date="2021-04" db="EMBL/GenBank/DDBJ databases">
        <authorList>
            <consortium name="Wellcome Sanger Institute Data Sharing"/>
        </authorList>
    </citation>
    <scope>NUCLEOTIDE SEQUENCE [LARGE SCALE GENOMIC DNA]</scope>
</reference>
<keyword evidence="8" id="KW-0393">Immunoglobulin domain</keyword>
<feature type="compositionally biased region" description="Basic and acidic residues" evidence="10">
    <location>
        <begin position="569"/>
        <end position="604"/>
    </location>
</feature>
<keyword evidence="6" id="KW-1015">Disulfide bond</keyword>
<dbReference type="GeneTree" id="ENSGT01050000244843"/>
<accession>A0A671TR20</accession>
<keyword evidence="15" id="KW-1185">Reference proteome</keyword>
<feature type="signal peptide" evidence="12">
    <location>
        <begin position="1"/>
        <end position="26"/>
    </location>
</feature>
<dbReference type="InterPro" id="IPR003599">
    <property type="entry name" value="Ig_sub"/>
</dbReference>
<dbReference type="AlphaFoldDB" id="A0A671TR20"/>
<organism evidence="14 15">
    <name type="scientific">Sparus aurata</name>
    <name type="common">Gilthead sea bream</name>
    <dbReference type="NCBI Taxonomy" id="8175"/>
    <lineage>
        <taxon>Eukaryota</taxon>
        <taxon>Metazoa</taxon>
        <taxon>Chordata</taxon>
        <taxon>Craniata</taxon>
        <taxon>Vertebrata</taxon>
        <taxon>Euteleostomi</taxon>
        <taxon>Actinopterygii</taxon>
        <taxon>Neopterygii</taxon>
        <taxon>Teleostei</taxon>
        <taxon>Neoteleostei</taxon>
        <taxon>Acanthomorphata</taxon>
        <taxon>Eupercaria</taxon>
        <taxon>Spariformes</taxon>
        <taxon>Sparidae</taxon>
        <taxon>Sparus</taxon>
    </lineage>
</organism>
<evidence type="ECO:0000256" key="11">
    <source>
        <dbReference type="SAM" id="Phobius"/>
    </source>
</evidence>
<sequence length="698" mass="78757">MSFHCAAVSLVCSLVFLSVSSELTSSHQPIVALAGDDVILPCQLQPAVSISSETLLWTKPGLFPKYIHVHRAGRPMVMGQNPSYYNRTALFVDQLMNGNVSLKLFRVKLSDAGRYTCIIDSKKMEASVQLTVGAASSPVVNITWTDRIRGGVVLQCKSSGWYPEPEMFWLDGEGNLLSAGPTETVRGPDDLYTVSSRVTVEKRHSNSFTCRVQQNHINQTRETHIHVPDDFFTGPSGSSSSLPVIIGLILCIVFVLVAAAAVVVWKWRQNKIRNKKQREDEEGGNSPELKLLMGGDTDGKQPTEETETVNNVDEFRGEPGQTETDEETLQQEANNAQCAESEGTELQFTQEAGGQTTRETQTGLDQSQEETETEAVTETDSLHPVSTNLNNKDTKTVTMVEERHKDNNQQTAEKKGAQSLKERDKHGEQPKVETADTNVHRNNEATSPQYQTDAQTPQIEQNDAKGAVTDGTEPQFTVRDGQRDPSLAEGEIGNGLEKSQDETEIKPVKAGDVPDPARNDPNNKEHENKNTSDNTEKPQEGQTDNKQQVEEENRKKCAADETEAQSLTEEDKHGEQQTAERETLRDREKENLQKELKTKERELEKNVRYVSRYERQMKDKEEQITEVKQQLEEVKRQREETERTMRSVKKKDKDYKHFLVLNKKEEELQEQLEKLETQLEGIKKTREYVKTKEKKSNK</sequence>
<feature type="chain" id="PRO_5025467135" description="Ig-like domain-containing protein" evidence="12">
    <location>
        <begin position="27"/>
        <end position="698"/>
    </location>
</feature>
<feature type="region of interest" description="Disordered" evidence="10">
    <location>
        <begin position="273"/>
        <end position="604"/>
    </location>
</feature>
<feature type="domain" description="Ig-like" evidence="13">
    <location>
        <begin position="21"/>
        <end position="131"/>
    </location>
</feature>
<evidence type="ECO:0000256" key="3">
    <source>
        <dbReference type="ARBA" id="ARBA00022729"/>
    </source>
</evidence>
<comment type="similarity">
    <text evidence="9">Belongs to the SKINT family.</text>
</comment>
<evidence type="ECO:0000256" key="7">
    <source>
        <dbReference type="ARBA" id="ARBA00023180"/>
    </source>
</evidence>
<evidence type="ECO:0000256" key="5">
    <source>
        <dbReference type="ARBA" id="ARBA00023136"/>
    </source>
</evidence>
<dbReference type="Ensembl" id="ENSSAUT00010003438.1">
    <property type="protein sequence ID" value="ENSSAUP00010003167.1"/>
    <property type="gene ID" value="ENSSAUG00010001653.1"/>
</dbReference>